<reference evidence="1 2" key="1">
    <citation type="submission" date="2017-03" db="EMBL/GenBank/DDBJ databases">
        <authorList>
            <person name="Afonso C.L."/>
            <person name="Miller P.J."/>
            <person name="Scott M.A."/>
            <person name="Spackman E."/>
            <person name="Goraichik I."/>
            <person name="Dimitrov K.M."/>
            <person name="Suarez D.L."/>
            <person name="Swayne D.E."/>
        </authorList>
    </citation>
    <scope>NUCLEOTIDE SEQUENCE [LARGE SCALE GENOMIC DNA]</scope>
    <source>
        <strain evidence="1">PRJEB14757</strain>
    </source>
</reference>
<evidence type="ECO:0000313" key="2">
    <source>
        <dbReference type="Proteomes" id="UP000191931"/>
    </source>
</evidence>
<proteinExistence type="predicted"/>
<accession>A0A1W1HEV4</accession>
<dbReference type="AlphaFoldDB" id="A0A1W1HEV4"/>
<evidence type="ECO:0000313" key="1">
    <source>
        <dbReference type="EMBL" id="SLM30953.1"/>
    </source>
</evidence>
<dbReference type="EMBL" id="FWEV01000174">
    <property type="protein sequence ID" value="SLM30953.1"/>
    <property type="molecule type" value="Genomic_DNA"/>
</dbReference>
<name>A0A1W1HEV4_9BACT</name>
<dbReference type="Proteomes" id="UP000191931">
    <property type="component" value="Unassembled WGS sequence"/>
</dbReference>
<protein>
    <submittedName>
        <fullName evidence="1">Uncharacterized protein</fullName>
    </submittedName>
</protein>
<gene>
    <name evidence="1" type="ORF">MTBBW1_2550007</name>
</gene>
<keyword evidence="2" id="KW-1185">Reference proteome</keyword>
<sequence>MEENPKKIWMTTNKLQLRSRSSFLKKMIIYTHINITVKH</sequence>
<organism evidence="1 2">
    <name type="scientific">Desulfamplus magnetovallimortis</name>
    <dbReference type="NCBI Taxonomy" id="1246637"/>
    <lineage>
        <taxon>Bacteria</taxon>
        <taxon>Pseudomonadati</taxon>
        <taxon>Thermodesulfobacteriota</taxon>
        <taxon>Desulfobacteria</taxon>
        <taxon>Desulfobacterales</taxon>
        <taxon>Desulfobacteraceae</taxon>
        <taxon>Desulfamplus</taxon>
    </lineage>
</organism>